<accession>A0A9P3H736</accession>
<keyword evidence="3" id="KW-0812">Transmembrane</keyword>
<evidence type="ECO:0000313" key="4">
    <source>
        <dbReference type="EMBL" id="GJJ71262.1"/>
    </source>
</evidence>
<comment type="caution">
    <text evidence="4">The sequence shown here is derived from an EMBL/GenBank/DDBJ whole genome shotgun (WGS) entry which is preliminary data.</text>
</comment>
<evidence type="ECO:0000256" key="3">
    <source>
        <dbReference type="SAM" id="Phobius"/>
    </source>
</evidence>
<dbReference type="InterPro" id="IPR024862">
    <property type="entry name" value="TRPV"/>
</dbReference>
<feature type="transmembrane region" description="Helical" evidence="3">
    <location>
        <begin position="1334"/>
        <end position="1359"/>
    </location>
</feature>
<feature type="compositionally biased region" description="Basic and acidic residues" evidence="2">
    <location>
        <begin position="1"/>
        <end position="10"/>
    </location>
</feature>
<evidence type="ECO:0000313" key="5">
    <source>
        <dbReference type="Proteomes" id="UP000827284"/>
    </source>
</evidence>
<sequence length="1362" mass="154260">MSKMEGDKIVLETAIATPPAASSEERSQKSEKETGEVVQEAETEEPENEPEPEIVSEEILNWREYIETTRRPEVVRRWYFAWPPGDESADPSDSPVKPLTVRFGLETSWSVVMDPDGITPGWYCLTICVSLKNLNVDPMNKLTFEVYRMNNETNVMTTSYATSVVLMGDALLELNECKEQEYLKLELCNEIYLDSSGYVYLEIKAESSAESSLEIHYLDVAPYRYVPLSKRDYKVLYGEGIPDQIINVTQPTEIDQTYTVHTYDVSDSGLYLVTLSFASGCANLELWNIEAAPPITTTMESAGGEPQQITIPLACTSFAFPKKLTDGTDTDGEVSLSVSYYGSKIALFGSQKKKDYSIPSSVFRCRPKAPTDGSFSQPWELERAPHICEDEEELREVYGNGSFNISDRKNMDEKHERFIFSDSLTISVYDTSTERWTLMHRIRISSEYRLLSRLSLLESIQGRFMAWAGYSGMVSIWDIETGKDVTHFAVDEDTSDIMTVLSMDGSMTLVASKGVLSLYQTMTGIKLGVYKTGLDQTTNFREINTHQNHFSVRNKKASTAEEDYLTNCISLVSFADMAIMKNIFISPFYELEGSSLRESQILSCSQGTVCRIKRANNFLMPPPVYAGCSDACELEAAVNAQLFAGCDYSHKSTAGEKFRILGSSSRSRGEIRDLITIHSETANGRTGGSITIVNGSYNRNCHYFFHAPSSKLVLMAGLYLHVWRLSALDKKVGTLERIWKFVDDSDHKDFICETIFDYPMACIHGEKMRVHVVPPVWYDRETYTPEVPDEVVPSSPMSIPYSTDDQHSYTEEECVRLGLRGLVDIYLDGDVSCRSAVIEYLKPKIRPATTNETSCIVELANIWSYKTREFFELIFVELLPPDRITWIPDVHGDMDGDPLKIMLDRVKKQPSARLATEVIIDYCVKHAVQSRNLSFLSPVFMNMRLIMELYPERALQQLARVAYLPAPQRNYILNNHIIAYPPKLKLRFWKSDKTPLIKMSGPIMQLHFSESKDDPANDAFTKEVFMASFDALWDYKDRPAQSGTGTRSKSVRKSTEFKRSISEKALYAGENPDTSNDKGEEVGEATGAVVVEEHQKTNAWKILYYMLMGVLQLRTHTYVESYDFSLEYFDNPAIAALVAYKWNTIGFNYWMVRFVSQCCFYTLVVMAALLQVYYHDPSQLAALFILIIVAASIFLWLEFLQAIYNFQQYEGSLYNLLDIITFSLPLGGSAQQLWNIYNDKREGSVAVISFSVLAVSLHLLFELRINKSVCKYVTIIQQAVVEIRVFFFVFACGIVAFAISTLHITTACSTDPTCRCDLVLEPNCTTGTDFPKNFFFAVSATYFFMVSAWLLMTVGGLFYDER</sequence>
<dbReference type="Gene3D" id="2.130.10.10">
    <property type="entry name" value="YVTN repeat-like/Quinoprotein amine dehydrogenase"/>
    <property type="match status" value="1"/>
</dbReference>
<reference evidence="4" key="2">
    <citation type="journal article" date="2022" name="Microbiol. Resour. Announc.">
        <title>Whole-Genome Sequence of Entomortierella parvispora E1425, a Mucoromycotan Fungus Associated with Burkholderiaceae-Related Endosymbiotic Bacteria.</title>
        <authorList>
            <person name="Herlambang A."/>
            <person name="Guo Y."/>
            <person name="Takashima Y."/>
            <person name="Narisawa K."/>
            <person name="Ohta H."/>
            <person name="Nishizawa T."/>
        </authorList>
    </citation>
    <scope>NUCLEOTIDE SEQUENCE</scope>
    <source>
        <strain evidence="4">E1425</strain>
    </source>
</reference>
<dbReference type="Proteomes" id="UP000827284">
    <property type="component" value="Unassembled WGS sequence"/>
</dbReference>
<feature type="compositionally biased region" description="Acidic residues" evidence="2">
    <location>
        <begin position="39"/>
        <end position="55"/>
    </location>
</feature>
<dbReference type="GO" id="GO:0005886">
    <property type="term" value="C:plasma membrane"/>
    <property type="evidence" value="ECO:0007669"/>
    <property type="project" value="TreeGrafter"/>
</dbReference>
<organism evidence="4 5">
    <name type="scientific">Entomortierella parvispora</name>
    <dbReference type="NCBI Taxonomy" id="205924"/>
    <lineage>
        <taxon>Eukaryota</taxon>
        <taxon>Fungi</taxon>
        <taxon>Fungi incertae sedis</taxon>
        <taxon>Mucoromycota</taxon>
        <taxon>Mortierellomycotina</taxon>
        <taxon>Mortierellomycetes</taxon>
        <taxon>Mortierellales</taxon>
        <taxon>Mortierellaceae</taxon>
        <taxon>Entomortierella</taxon>
    </lineage>
</organism>
<dbReference type="OrthoDB" id="2433234at2759"/>
<feature type="transmembrane region" description="Helical" evidence="3">
    <location>
        <begin position="1246"/>
        <end position="1265"/>
    </location>
</feature>
<dbReference type="SUPFAM" id="SSF82171">
    <property type="entry name" value="DPP6 N-terminal domain-like"/>
    <property type="match status" value="1"/>
</dbReference>
<evidence type="ECO:0000256" key="2">
    <source>
        <dbReference type="SAM" id="MobiDB-lite"/>
    </source>
</evidence>
<protein>
    <submittedName>
        <fullName evidence="4">Uncharacterized protein</fullName>
    </submittedName>
</protein>
<dbReference type="GO" id="GO:0005216">
    <property type="term" value="F:monoatomic ion channel activity"/>
    <property type="evidence" value="ECO:0007669"/>
    <property type="project" value="InterPro"/>
</dbReference>
<feature type="transmembrane region" description="Helical" evidence="3">
    <location>
        <begin position="1150"/>
        <end position="1174"/>
    </location>
</feature>
<keyword evidence="1" id="KW-0677">Repeat</keyword>
<dbReference type="PANTHER" id="PTHR10582">
    <property type="entry name" value="TRANSIENT RECEPTOR POTENTIAL ION CHANNEL PROTEIN"/>
    <property type="match status" value="1"/>
</dbReference>
<dbReference type="InterPro" id="IPR011047">
    <property type="entry name" value="Quinoprotein_ADH-like_sf"/>
</dbReference>
<proteinExistence type="predicted"/>
<keyword evidence="5" id="KW-1185">Reference proteome</keyword>
<dbReference type="EMBL" id="BQFW01000005">
    <property type="protein sequence ID" value="GJJ71262.1"/>
    <property type="molecule type" value="Genomic_DNA"/>
</dbReference>
<gene>
    <name evidence="4" type="ORF">EMPS_03612</name>
</gene>
<feature type="transmembrane region" description="Helical" evidence="3">
    <location>
        <begin position="1180"/>
        <end position="1200"/>
    </location>
</feature>
<feature type="transmembrane region" description="Helical" evidence="3">
    <location>
        <begin position="1285"/>
        <end position="1304"/>
    </location>
</feature>
<feature type="compositionally biased region" description="Basic and acidic residues" evidence="2">
    <location>
        <begin position="23"/>
        <end position="35"/>
    </location>
</feature>
<evidence type="ECO:0000256" key="1">
    <source>
        <dbReference type="ARBA" id="ARBA00022737"/>
    </source>
</evidence>
<dbReference type="GO" id="GO:0098703">
    <property type="term" value="P:calcium ion import across plasma membrane"/>
    <property type="evidence" value="ECO:0007669"/>
    <property type="project" value="TreeGrafter"/>
</dbReference>
<name>A0A9P3H736_9FUNG</name>
<dbReference type="InterPro" id="IPR015943">
    <property type="entry name" value="WD40/YVTN_repeat-like_dom_sf"/>
</dbReference>
<keyword evidence="3" id="KW-0472">Membrane</keyword>
<dbReference type="PANTHER" id="PTHR10582:SF2">
    <property type="entry name" value="INACTIVE"/>
    <property type="match status" value="1"/>
</dbReference>
<reference evidence="4" key="1">
    <citation type="submission" date="2021-11" db="EMBL/GenBank/DDBJ databases">
        <authorList>
            <person name="Herlambang A."/>
            <person name="Guo Y."/>
            <person name="Takashima Y."/>
            <person name="Nishizawa T."/>
        </authorList>
    </citation>
    <scope>NUCLEOTIDE SEQUENCE</scope>
    <source>
        <strain evidence="4">E1425</strain>
    </source>
</reference>
<feature type="region of interest" description="Disordered" evidence="2">
    <location>
        <begin position="1"/>
        <end position="55"/>
    </location>
</feature>
<keyword evidence="3" id="KW-1133">Transmembrane helix</keyword>
<dbReference type="SUPFAM" id="SSF50998">
    <property type="entry name" value="Quinoprotein alcohol dehydrogenase-like"/>
    <property type="match status" value="1"/>
</dbReference>